<feature type="compositionally biased region" description="Polar residues" evidence="1">
    <location>
        <begin position="180"/>
        <end position="190"/>
    </location>
</feature>
<dbReference type="PROSITE" id="PS50878">
    <property type="entry name" value="RT_POL"/>
    <property type="match status" value="1"/>
</dbReference>
<dbReference type="AlphaFoldDB" id="A0A699IDZ2"/>
<keyword evidence="3" id="KW-0808">Transferase</keyword>
<organism evidence="3">
    <name type="scientific">Tanacetum cinerariifolium</name>
    <name type="common">Dalmatian daisy</name>
    <name type="synonym">Chrysanthemum cinerariifolium</name>
    <dbReference type="NCBI Taxonomy" id="118510"/>
    <lineage>
        <taxon>Eukaryota</taxon>
        <taxon>Viridiplantae</taxon>
        <taxon>Streptophyta</taxon>
        <taxon>Embryophyta</taxon>
        <taxon>Tracheophyta</taxon>
        <taxon>Spermatophyta</taxon>
        <taxon>Magnoliopsida</taxon>
        <taxon>eudicotyledons</taxon>
        <taxon>Gunneridae</taxon>
        <taxon>Pentapetalae</taxon>
        <taxon>asterids</taxon>
        <taxon>campanulids</taxon>
        <taxon>Asterales</taxon>
        <taxon>Asteraceae</taxon>
        <taxon>Asteroideae</taxon>
        <taxon>Anthemideae</taxon>
        <taxon>Anthemidinae</taxon>
        <taxon>Tanacetum</taxon>
    </lineage>
</organism>
<dbReference type="PANTHER" id="PTHR33116">
    <property type="entry name" value="REVERSE TRANSCRIPTASE ZINC-BINDING DOMAIN-CONTAINING PROTEIN-RELATED-RELATED"/>
    <property type="match status" value="1"/>
</dbReference>
<dbReference type="EMBL" id="BKCJ010288389">
    <property type="protein sequence ID" value="GEZ51553.1"/>
    <property type="molecule type" value="Genomic_DNA"/>
</dbReference>
<dbReference type="InterPro" id="IPR000477">
    <property type="entry name" value="RT_dom"/>
</dbReference>
<keyword evidence="3" id="KW-0695">RNA-directed DNA polymerase</keyword>
<accession>A0A699IDZ2</accession>
<comment type="caution">
    <text evidence="3">The sequence shown here is derived from an EMBL/GenBank/DDBJ whole genome shotgun (WGS) entry which is preliminary data.</text>
</comment>
<feature type="compositionally biased region" description="Basic and acidic residues" evidence="1">
    <location>
        <begin position="193"/>
        <end position="215"/>
    </location>
</feature>
<feature type="region of interest" description="Disordered" evidence="1">
    <location>
        <begin position="178"/>
        <end position="220"/>
    </location>
</feature>
<dbReference type="GO" id="GO:0003964">
    <property type="term" value="F:RNA-directed DNA polymerase activity"/>
    <property type="evidence" value="ECO:0007669"/>
    <property type="project" value="UniProtKB-KW"/>
</dbReference>
<dbReference type="SUPFAM" id="SSF56672">
    <property type="entry name" value="DNA/RNA polymerases"/>
    <property type="match status" value="1"/>
</dbReference>
<feature type="region of interest" description="Disordered" evidence="1">
    <location>
        <begin position="80"/>
        <end position="116"/>
    </location>
</feature>
<evidence type="ECO:0000259" key="2">
    <source>
        <dbReference type="PROSITE" id="PS50878"/>
    </source>
</evidence>
<proteinExistence type="predicted"/>
<sequence>MIEFLNKDSENKFNTNVGTRSWFSHLQQASSTFHIDKRVTWVDIEGIPLKAWTKNTFTRIAFKWGDLLHVDDQNETYFHKDEEEDSDSEDGSIEEGPYSENVDKQEEVNSEKGDVEEVSKTIFEKEQVQVPKEDNFNIGENGCNAEYPFNIYGLLNKKRKNLNDDPKSNDTMKYPIGFTPLTNADSQSNDLKGVGKESETLKNDKEEIQNSEVRKTSSINNSKEDREESICFGQFQKIDKPHSGGSILQFMEDLVKVRQAMGPSVGYSGGIVCVWNPRLFLKVNSMISDYFVMIIGEWISNVVIMGDFNEVHTPAERYGSIFNVQEKIQPWIKIKENFYIQKKNLKADLAEIDLLLKKGEGDSDILNKRVIEKLESMEVAQKAKIKWAIEGDENSKYYHGILNKKRSHLAVRGILVNVYQWCKKQKKPAMIFKVDFEMAYDLVRWDYLDDVLKNFGFGDKWRGWIQNCLKSSRGSVIVNGSPTNEFQFCRGLKQGDPLSSFLFFLIMESLPISVQRVVDANMFRGISIGTSIQLSHLFYADDAIFMGQLSDSNIETIVHVLECFHRASGLRINLNKSKIMGISVAKSIVEHAATKIGCAILTVPFFYLGSKIGNGSDTSFWEEMWRGDSIFKLLYPRLYALETCKSITVADKLVHENLVYSFRRHPRGGIEQEQLLHLMARLSGTNLVDMQDRWSWSLDVKLDCLPTRLNILRRGMDIDSILCPSCGMRVDSTIHVFFTCNLAKEILVKITNWWDVNYVDLSSYEDWIDWFSNLHLQPKQKKLFEDA</sequence>
<evidence type="ECO:0000313" key="3">
    <source>
        <dbReference type="EMBL" id="GEZ51553.1"/>
    </source>
</evidence>
<dbReference type="PANTHER" id="PTHR33116:SF78">
    <property type="entry name" value="OS12G0587133 PROTEIN"/>
    <property type="match status" value="1"/>
</dbReference>
<feature type="compositionally biased region" description="Basic and acidic residues" evidence="1">
    <location>
        <begin position="101"/>
        <end position="116"/>
    </location>
</feature>
<reference evidence="3" key="1">
    <citation type="journal article" date="2019" name="Sci. Rep.">
        <title>Draft genome of Tanacetum cinerariifolium, the natural source of mosquito coil.</title>
        <authorList>
            <person name="Yamashiro T."/>
            <person name="Shiraishi A."/>
            <person name="Satake H."/>
            <person name="Nakayama K."/>
        </authorList>
    </citation>
    <scope>NUCLEOTIDE SEQUENCE</scope>
</reference>
<feature type="compositionally biased region" description="Acidic residues" evidence="1">
    <location>
        <begin position="82"/>
        <end position="93"/>
    </location>
</feature>
<keyword evidence="3" id="KW-0548">Nucleotidyltransferase</keyword>
<dbReference type="Pfam" id="PF00078">
    <property type="entry name" value="RVT_1"/>
    <property type="match status" value="1"/>
</dbReference>
<gene>
    <name evidence="3" type="ORF">Tci_523526</name>
</gene>
<evidence type="ECO:0000256" key="1">
    <source>
        <dbReference type="SAM" id="MobiDB-lite"/>
    </source>
</evidence>
<protein>
    <submittedName>
        <fullName evidence="3">RNA-directed DNA polymerase, eukaryota</fullName>
    </submittedName>
</protein>
<dbReference type="InterPro" id="IPR043502">
    <property type="entry name" value="DNA/RNA_pol_sf"/>
</dbReference>
<feature type="domain" description="Reverse transcriptase" evidence="2">
    <location>
        <begin position="336"/>
        <end position="612"/>
    </location>
</feature>
<name>A0A699IDZ2_TANCI</name>